<dbReference type="EMBL" id="JH413847">
    <property type="protein sequence ID" value="EHL29489.1"/>
    <property type="molecule type" value="Genomic_DNA"/>
</dbReference>
<dbReference type="HOGENOM" id="CLU_1562119_0_0_6"/>
<protein>
    <recommendedName>
        <fullName evidence="6">Coiled-coil protein</fullName>
    </recommendedName>
</protein>
<proteinExistence type="predicted"/>
<sequence length="177" mass="20053">MDMPTESNQLLSDLITRLPELEWKISGLGASFSSRSLPRGLFANKEPSGASCIAEIKADIQSLSQQKNERSAFYLAERIRRKVNVLVALCQIHSRKNITEENVSFGVKMLSTRQQWIQGLETDIQTLERQQQALTTTLEQMTRSNHPVAVILQLKSELGEIERRLTLAKETWSRAIS</sequence>
<dbReference type="AlphaFoldDB" id="G9ET22"/>
<dbReference type="InParanoid" id="G9ET22"/>
<feature type="coiled-coil region" evidence="3">
    <location>
        <begin position="117"/>
        <end position="171"/>
    </location>
</feature>
<dbReference type="eggNOG" id="ENOG5032N58">
    <property type="taxonomic scope" value="Bacteria"/>
</dbReference>
<accession>G9ET22</accession>
<evidence type="ECO:0000313" key="4">
    <source>
        <dbReference type="EMBL" id="EHL29489.1"/>
    </source>
</evidence>
<keyword evidence="3" id="KW-0175">Coiled coil</keyword>
<dbReference type="InterPro" id="IPR037118">
    <property type="entry name" value="Val-tRNA_synth_C_sf"/>
</dbReference>
<evidence type="ECO:0000256" key="1">
    <source>
        <dbReference type="ARBA" id="ARBA00022741"/>
    </source>
</evidence>
<evidence type="ECO:0000256" key="2">
    <source>
        <dbReference type="ARBA" id="ARBA00022840"/>
    </source>
</evidence>
<evidence type="ECO:0008006" key="6">
    <source>
        <dbReference type="Google" id="ProtNLM"/>
    </source>
</evidence>
<dbReference type="Gene3D" id="1.10.287.380">
    <property type="entry name" value="Valyl-tRNA synthetase, C-terminal domain"/>
    <property type="match status" value="1"/>
</dbReference>
<dbReference type="GO" id="GO:0005524">
    <property type="term" value="F:ATP binding"/>
    <property type="evidence" value="ECO:0007669"/>
    <property type="project" value="UniProtKB-KW"/>
</dbReference>
<dbReference type="STRING" id="658187.LDG_8451"/>
<evidence type="ECO:0000256" key="3">
    <source>
        <dbReference type="SAM" id="Coils"/>
    </source>
</evidence>
<dbReference type="OrthoDB" id="5649075at2"/>
<keyword evidence="1" id="KW-0547">Nucleotide-binding</keyword>
<dbReference type="Pfam" id="PF07445">
    <property type="entry name" value="PriC"/>
    <property type="match status" value="1"/>
</dbReference>
<keyword evidence="5" id="KW-1185">Reference proteome</keyword>
<reference evidence="4 5" key="1">
    <citation type="journal article" date="2011" name="BMC Genomics">
        <title>Insight into cross-talk between intra-amoebal pathogens.</title>
        <authorList>
            <person name="Gimenez G."/>
            <person name="Bertelli C."/>
            <person name="Moliner C."/>
            <person name="Robert C."/>
            <person name="Raoult D."/>
            <person name="Fournier P.E."/>
            <person name="Greub G."/>
        </authorList>
    </citation>
    <scope>NUCLEOTIDE SEQUENCE [LARGE SCALE GENOMIC DNA]</scope>
    <source>
        <strain evidence="4 5">LLAP12</strain>
    </source>
</reference>
<dbReference type="InterPro" id="IPR010890">
    <property type="entry name" value="PriC"/>
</dbReference>
<name>G9ET22_9GAMM</name>
<keyword evidence="2" id="KW-0067">ATP-binding</keyword>
<dbReference type="Proteomes" id="UP000002770">
    <property type="component" value="Unassembled WGS sequence"/>
</dbReference>
<dbReference type="RefSeq" id="WP_006872326.1">
    <property type="nucleotide sequence ID" value="NZ_JH413847.1"/>
</dbReference>
<gene>
    <name evidence="4" type="ORF">LDG_8451</name>
</gene>
<evidence type="ECO:0000313" key="5">
    <source>
        <dbReference type="Proteomes" id="UP000002770"/>
    </source>
</evidence>
<organism evidence="4 5">
    <name type="scientific">Legionella drancourtii LLAP12</name>
    <dbReference type="NCBI Taxonomy" id="658187"/>
    <lineage>
        <taxon>Bacteria</taxon>
        <taxon>Pseudomonadati</taxon>
        <taxon>Pseudomonadota</taxon>
        <taxon>Gammaproteobacteria</taxon>
        <taxon>Legionellales</taxon>
        <taxon>Legionellaceae</taxon>
        <taxon>Legionella</taxon>
    </lineage>
</organism>